<evidence type="ECO:0000256" key="5">
    <source>
        <dbReference type="ARBA" id="ARBA00022617"/>
    </source>
</evidence>
<evidence type="ECO:0000256" key="12">
    <source>
        <dbReference type="ARBA" id="ARBA00037975"/>
    </source>
</evidence>
<dbReference type="Pfam" id="PF01292">
    <property type="entry name" value="Ni_hydr_CYTB"/>
    <property type="match status" value="1"/>
</dbReference>
<evidence type="ECO:0000313" key="15">
    <source>
        <dbReference type="EMBL" id="MBI1622545.1"/>
    </source>
</evidence>
<dbReference type="EMBL" id="JADGMQ010000018">
    <property type="protein sequence ID" value="MBI1622545.1"/>
    <property type="molecule type" value="Genomic_DNA"/>
</dbReference>
<evidence type="ECO:0000259" key="14">
    <source>
        <dbReference type="Pfam" id="PF01292"/>
    </source>
</evidence>
<keyword evidence="5" id="KW-0349">Heme</keyword>
<feature type="transmembrane region" description="Helical" evidence="13">
    <location>
        <begin position="12"/>
        <end position="31"/>
    </location>
</feature>
<feature type="transmembrane region" description="Helical" evidence="13">
    <location>
        <begin position="92"/>
        <end position="112"/>
    </location>
</feature>
<evidence type="ECO:0000256" key="2">
    <source>
        <dbReference type="ARBA" id="ARBA00004651"/>
    </source>
</evidence>
<dbReference type="InterPro" id="IPR016174">
    <property type="entry name" value="Di-haem_cyt_TM"/>
</dbReference>
<dbReference type="RefSeq" id="WP_198478082.1">
    <property type="nucleotide sequence ID" value="NZ_JADGMQ010000018.1"/>
</dbReference>
<evidence type="ECO:0000256" key="7">
    <source>
        <dbReference type="ARBA" id="ARBA00022723"/>
    </source>
</evidence>
<comment type="cofactor">
    <cofactor evidence="1">
        <name>heme b</name>
        <dbReference type="ChEBI" id="CHEBI:60344"/>
    </cofactor>
</comment>
<sequence length="161" mass="18206">MTQPTYDRVSIWLHWLIAAAMAIQFATGWLWGIYERGSEPRFILFRIHIVVGSVIFALALIRISWRLTHKAPPPPAGMSRATFIASKAAHGLLYLAIIVQPLLGLLTITAFGKSIGRWPRDLHMILVNVIAAIILIHVAAAIWHQFVRLDNLMRRMLPSRI</sequence>
<keyword evidence="8" id="KW-0249">Electron transport</keyword>
<protein>
    <submittedName>
        <fullName evidence="15">Cytochrome b</fullName>
    </submittedName>
</protein>
<keyword evidence="10" id="KW-0408">Iron</keyword>
<evidence type="ECO:0000256" key="11">
    <source>
        <dbReference type="ARBA" id="ARBA00023136"/>
    </source>
</evidence>
<evidence type="ECO:0000256" key="9">
    <source>
        <dbReference type="ARBA" id="ARBA00022989"/>
    </source>
</evidence>
<evidence type="ECO:0000256" key="3">
    <source>
        <dbReference type="ARBA" id="ARBA00022448"/>
    </source>
</evidence>
<proteinExistence type="inferred from homology"/>
<evidence type="ECO:0000256" key="13">
    <source>
        <dbReference type="SAM" id="Phobius"/>
    </source>
</evidence>
<keyword evidence="3" id="KW-0813">Transport</keyword>
<evidence type="ECO:0000256" key="8">
    <source>
        <dbReference type="ARBA" id="ARBA00022982"/>
    </source>
</evidence>
<evidence type="ECO:0000256" key="1">
    <source>
        <dbReference type="ARBA" id="ARBA00001970"/>
    </source>
</evidence>
<dbReference type="PANTHER" id="PTHR30529:SF1">
    <property type="entry name" value="CYTOCHROME B561 HOMOLOG 2"/>
    <property type="match status" value="1"/>
</dbReference>
<keyword evidence="6 13" id="KW-0812">Transmembrane</keyword>
<accession>A0ABS0SGW8</accession>
<feature type="transmembrane region" description="Helical" evidence="13">
    <location>
        <begin position="124"/>
        <end position="146"/>
    </location>
</feature>
<evidence type="ECO:0000256" key="6">
    <source>
        <dbReference type="ARBA" id="ARBA00022692"/>
    </source>
</evidence>
<keyword evidence="9 13" id="KW-1133">Transmembrane helix</keyword>
<comment type="similarity">
    <text evidence="12">Belongs to the cytochrome b561 family.</text>
</comment>
<comment type="caution">
    <text evidence="15">The sequence shown here is derived from an EMBL/GenBank/DDBJ whole genome shotgun (WGS) entry which is preliminary data.</text>
</comment>
<dbReference type="SUPFAM" id="SSF81342">
    <property type="entry name" value="Transmembrane di-heme cytochromes"/>
    <property type="match status" value="1"/>
</dbReference>
<dbReference type="Proteomes" id="UP000601789">
    <property type="component" value="Unassembled WGS sequence"/>
</dbReference>
<feature type="transmembrane region" description="Helical" evidence="13">
    <location>
        <begin position="43"/>
        <end position="65"/>
    </location>
</feature>
<gene>
    <name evidence="15" type="ORF">IOD40_17945</name>
</gene>
<keyword evidence="7" id="KW-0479">Metal-binding</keyword>
<evidence type="ECO:0000256" key="4">
    <source>
        <dbReference type="ARBA" id="ARBA00022475"/>
    </source>
</evidence>
<keyword evidence="16" id="KW-1185">Reference proteome</keyword>
<feature type="domain" description="Cytochrome b561 bacterial/Ni-hydrogenase" evidence="14">
    <location>
        <begin position="6"/>
        <end position="158"/>
    </location>
</feature>
<evidence type="ECO:0000313" key="16">
    <source>
        <dbReference type="Proteomes" id="UP000601789"/>
    </source>
</evidence>
<keyword evidence="11 13" id="KW-0472">Membrane</keyword>
<evidence type="ECO:0000256" key="10">
    <source>
        <dbReference type="ARBA" id="ARBA00023004"/>
    </source>
</evidence>
<organism evidence="15 16">
    <name type="scientific">Aquamicrobium zhengzhouense</name>
    <dbReference type="NCBI Taxonomy" id="2781738"/>
    <lineage>
        <taxon>Bacteria</taxon>
        <taxon>Pseudomonadati</taxon>
        <taxon>Pseudomonadota</taxon>
        <taxon>Alphaproteobacteria</taxon>
        <taxon>Hyphomicrobiales</taxon>
        <taxon>Phyllobacteriaceae</taxon>
        <taxon>Aquamicrobium</taxon>
    </lineage>
</organism>
<keyword evidence="4" id="KW-1003">Cell membrane</keyword>
<dbReference type="InterPro" id="IPR052168">
    <property type="entry name" value="Cytochrome_b561_oxidase"/>
</dbReference>
<reference evidence="15 16" key="1">
    <citation type="submission" date="2020-10" db="EMBL/GenBank/DDBJ databases">
        <title>Aquamicrobium zhengzhouensis sp. nov., a exopolysaccharide producing bacterium isolated from farmland soil.</title>
        <authorList>
            <person name="Wang X."/>
        </authorList>
    </citation>
    <scope>NUCLEOTIDE SEQUENCE [LARGE SCALE GENOMIC DNA]</scope>
    <source>
        <strain evidence="16">cd-1</strain>
    </source>
</reference>
<comment type="subcellular location">
    <subcellularLocation>
        <location evidence="2">Cell membrane</location>
        <topology evidence="2">Multi-pass membrane protein</topology>
    </subcellularLocation>
</comment>
<dbReference type="PANTHER" id="PTHR30529">
    <property type="entry name" value="CYTOCHROME B561"/>
    <property type="match status" value="1"/>
</dbReference>
<dbReference type="InterPro" id="IPR011577">
    <property type="entry name" value="Cyt_b561_bac/Ni-Hgenase"/>
</dbReference>
<name>A0ABS0SGW8_9HYPH</name>